<keyword evidence="10" id="KW-1185">Reference proteome</keyword>
<proteinExistence type="inferred from homology"/>
<accession>A0A3M9NHP9</accession>
<comment type="caution">
    <text evidence="9">The sequence shown here is derived from an EMBL/GenBank/DDBJ whole genome shotgun (WGS) entry which is preliminary data.</text>
</comment>
<dbReference type="SUPFAM" id="SSF55469">
    <property type="entry name" value="FMN-dependent nitroreductase-like"/>
    <property type="match status" value="1"/>
</dbReference>
<dbReference type="PANTHER" id="PTHR43821">
    <property type="entry name" value="NAD(P)H NITROREDUCTASE YDJA-RELATED"/>
    <property type="match status" value="1"/>
</dbReference>
<dbReference type="CDD" id="cd02135">
    <property type="entry name" value="YdjA-like"/>
    <property type="match status" value="1"/>
</dbReference>
<evidence type="ECO:0000256" key="3">
    <source>
        <dbReference type="ARBA" id="ARBA00022630"/>
    </source>
</evidence>
<evidence type="ECO:0000256" key="5">
    <source>
        <dbReference type="ARBA" id="ARBA00022857"/>
    </source>
</evidence>
<evidence type="ECO:0000256" key="6">
    <source>
        <dbReference type="ARBA" id="ARBA00023002"/>
    </source>
</evidence>
<dbReference type="GO" id="GO:0016491">
    <property type="term" value="F:oxidoreductase activity"/>
    <property type="evidence" value="ECO:0007669"/>
    <property type="project" value="UniProtKB-KW"/>
</dbReference>
<dbReference type="EMBL" id="RJJR01000005">
    <property type="protein sequence ID" value="RNI37316.1"/>
    <property type="molecule type" value="Genomic_DNA"/>
</dbReference>
<dbReference type="OrthoDB" id="9804207at2"/>
<reference evidence="9 10" key="1">
    <citation type="submission" date="2018-11" db="EMBL/GenBank/DDBJ databases">
        <title>Draft genome sequence of Ferruginibacter sp. BO-59.</title>
        <authorList>
            <person name="Im W.T."/>
        </authorList>
    </citation>
    <scope>NUCLEOTIDE SEQUENCE [LARGE SCALE GENOMIC DNA]</scope>
    <source>
        <strain evidence="9 10">BO-59</strain>
    </source>
</reference>
<dbReference type="Proteomes" id="UP000267223">
    <property type="component" value="Unassembled WGS sequence"/>
</dbReference>
<evidence type="ECO:0000313" key="9">
    <source>
        <dbReference type="EMBL" id="RNI37316.1"/>
    </source>
</evidence>
<dbReference type="InterPro" id="IPR026021">
    <property type="entry name" value="YdjA-like"/>
</dbReference>
<name>A0A3M9NHP9_9BACT</name>
<dbReference type="InterPro" id="IPR000415">
    <property type="entry name" value="Nitroreductase-like"/>
</dbReference>
<comment type="cofactor">
    <cofactor evidence="1">
        <name>FMN</name>
        <dbReference type="ChEBI" id="CHEBI:58210"/>
    </cofactor>
</comment>
<dbReference type="Gene3D" id="3.40.109.10">
    <property type="entry name" value="NADH Oxidase"/>
    <property type="match status" value="1"/>
</dbReference>
<evidence type="ECO:0000313" key="10">
    <source>
        <dbReference type="Proteomes" id="UP000267223"/>
    </source>
</evidence>
<dbReference type="InterPro" id="IPR052530">
    <property type="entry name" value="NAD(P)H_nitroreductase"/>
</dbReference>
<keyword evidence="6" id="KW-0560">Oxidoreductase</keyword>
<keyword evidence="3" id="KW-0285">Flavoprotein</keyword>
<organism evidence="9 10">
    <name type="scientific">Hanamia caeni</name>
    <dbReference type="NCBI Taxonomy" id="2294116"/>
    <lineage>
        <taxon>Bacteria</taxon>
        <taxon>Pseudomonadati</taxon>
        <taxon>Bacteroidota</taxon>
        <taxon>Chitinophagia</taxon>
        <taxon>Chitinophagales</taxon>
        <taxon>Chitinophagaceae</taxon>
        <taxon>Hanamia</taxon>
    </lineage>
</organism>
<evidence type="ECO:0000256" key="7">
    <source>
        <dbReference type="ARBA" id="ARBA00023027"/>
    </source>
</evidence>
<dbReference type="RefSeq" id="WP_123120157.1">
    <property type="nucleotide sequence ID" value="NZ_RJJR01000005.1"/>
</dbReference>
<keyword evidence="7" id="KW-0520">NAD</keyword>
<gene>
    <name evidence="9" type="ORF">EFY79_07915</name>
</gene>
<sequence>MEDRYDINQFNSIVQNRRSIYPYQFIKGKAIPDPVIRQILENANRAPTHKLTQPWRFTVFSGKGREVFSDMQTEIYTRYAGENFKEKKLQNLRDYPLFSSHVIVVGMKRTLHISIPETEEIIAVGCAIENIFLSLNAYNLGGYISTGGITYLDEAKPYFELGPHDRLIGTIFIGYPDVVDNPLTKRSLVDDKVKWVNS</sequence>
<dbReference type="InterPro" id="IPR029479">
    <property type="entry name" value="Nitroreductase"/>
</dbReference>
<keyword evidence="5" id="KW-0521">NADP</keyword>
<keyword evidence="4" id="KW-0288">FMN</keyword>
<evidence type="ECO:0000256" key="4">
    <source>
        <dbReference type="ARBA" id="ARBA00022643"/>
    </source>
</evidence>
<dbReference type="Pfam" id="PF00881">
    <property type="entry name" value="Nitroreductase"/>
    <property type="match status" value="1"/>
</dbReference>
<feature type="domain" description="Nitroreductase" evidence="8">
    <location>
        <begin position="15"/>
        <end position="175"/>
    </location>
</feature>
<protein>
    <submittedName>
        <fullName evidence="9">Nitroreductase</fullName>
    </submittedName>
</protein>
<dbReference type="AlphaFoldDB" id="A0A3M9NHP9"/>
<dbReference type="PANTHER" id="PTHR43821:SF1">
    <property type="entry name" value="NAD(P)H NITROREDUCTASE YDJA-RELATED"/>
    <property type="match status" value="1"/>
</dbReference>
<evidence type="ECO:0000259" key="8">
    <source>
        <dbReference type="Pfam" id="PF00881"/>
    </source>
</evidence>
<evidence type="ECO:0000256" key="2">
    <source>
        <dbReference type="ARBA" id="ARBA00007118"/>
    </source>
</evidence>
<evidence type="ECO:0000256" key="1">
    <source>
        <dbReference type="ARBA" id="ARBA00001917"/>
    </source>
</evidence>
<comment type="similarity">
    <text evidence="2">Belongs to the nitroreductase family.</text>
</comment>